<dbReference type="PANTHER" id="PTHR42085">
    <property type="entry name" value="F-BOX DOMAIN-CONTAINING PROTEIN"/>
    <property type="match status" value="1"/>
</dbReference>
<proteinExistence type="predicted"/>
<evidence type="ECO:0000313" key="2">
    <source>
        <dbReference type="EMBL" id="RYN69274.1"/>
    </source>
</evidence>
<gene>
    <name evidence="2" type="ORF">AA0117_g10944</name>
</gene>
<dbReference type="Pfam" id="PF20150">
    <property type="entry name" value="2EXR"/>
    <property type="match status" value="1"/>
</dbReference>
<name>A0A4V1WQD3_ALTAL</name>
<comment type="caution">
    <text evidence="2">The sequence shown here is derived from an EMBL/GenBank/DDBJ whole genome shotgun (WGS) entry which is preliminary data.</text>
</comment>
<dbReference type="PANTHER" id="PTHR42085:SF1">
    <property type="entry name" value="F-BOX DOMAIN-CONTAINING PROTEIN"/>
    <property type="match status" value="1"/>
</dbReference>
<protein>
    <recommendedName>
        <fullName evidence="1">2EXR domain-containing protein</fullName>
    </recommendedName>
</protein>
<dbReference type="EMBL" id="PDXD01000045">
    <property type="protein sequence ID" value="RYN69274.1"/>
    <property type="molecule type" value="Genomic_DNA"/>
</dbReference>
<dbReference type="Proteomes" id="UP000291422">
    <property type="component" value="Unassembled WGS sequence"/>
</dbReference>
<sequence length="177" mass="19897">MSEITHKNRLTSPLLRLPAEIRNAIYNYIGTYTTIKVDVWTQQATASHGKTLRLKFQLPALLATCKQVRHEATTLLCKLSTVDTDAIAAFGWLHSDCDHAFCALVTCVRVPRDFAVSIARGARARAFRSEDFAYSTVSLPSLDKIIVKGRTMSMRDGIRAALRRWARNKALEVVFEE</sequence>
<dbReference type="InterPro" id="IPR045518">
    <property type="entry name" value="2EXR"/>
</dbReference>
<dbReference type="InterPro" id="IPR038883">
    <property type="entry name" value="AN11006-like"/>
</dbReference>
<evidence type="ECO:0000259" key="1">
    <source>
        <dbReference type="Pfam" id="PF20150"/>
    </source>
</evidence>
<dbReference type="VEuPathDB" id="FungiDB:CC77DRAFT_1066782"/>
<dbReference type="AlphaFoldDB" id="A0A4V1WQD3"/>
<evidence type="ECO:0000313" key="3">
    <source>
        <dbReference type="Proteomes" id="UP000291422"/>
    </source>
</evidence>
<accession>A0A4V1WQD3</accession>
<feature type="domain" description="2EXR" evidence="1">
    <location>
        <begin position="16"/>
        <end position="75"/>
    </location>
</feature>
<reference evidence="3" key="1">
    <citation type="journal article" date="2019" name="bioRxiv">
        <title>Genomics, evolutionary history and diagnostics of the Alternaria alternata species group including apple and Asian pear pathotypes.</title>
        <authorList>
            <person name="Armitage A.D."/>
            <person name="Cockerton H.M."/>
            <person name="Sreenivasaprasad S."/>
            <person name="Woodhall J.W."/>
            <person name="Lane C.R."/>
            <person name="Harrison R.J."/>
            <person name="Clarkson J.P."/>
        </authorList>
    </citation>
    <scope>NUCLEOTIDE SEQUENCE [LARGE SCALE GENOMIC DNA]</scope>
    <source>
        <strain evidence="3">FERA 1177</strain>
    </source>
</reference>
<organism evidence="2 3">
    <name type="scientific">Alternaria alternata</name>
    <name type="common">Alternaria rot fungus</name>
    <name type="synonym">Torula alternata</name>
    <dbReference type="NCBI Taxonomy" id="5599"/>
    <lineage>
        <taxon>Eukaryota</taxon>
        <taxon>Fungi</taxon>
        <taxon>Dikarya</taxon>
        <taxon>Ascomycota</taxon>
        <taxon>Pezizomycotina</taxon>
        <taxon>Dothideomycetes</taxon>
        <taxon>Pleosporomycetidae</taxon>
        <taxon>Pleosporales</taxon>
        <taxon>Pleosporineae</taxon>
        <taxon>Pleosporaceae</taxon>
        <taxon>Alternaria</taxon>
        <taxon>Alternaria sect. Alternaria</taxon>
        <taxon>Alternaria alternata complex</taxon>
    </lineage>
</organism>